<sequence length="962" mass="107578">MQKALKKYFVNMDEYLASICLYRKMMARDASCLFRAVSEQLYYSQNYHQKIRKDCVNFMRANRCNFEPFVEGSFEKYLERLEDPKETAGQVEIKALSLLYKRCFIIYRYPGKPATEIGEDNVAKANEHYSLIFQILLCCSNNGHYDIVYPRTYPVNAAMCQSLLYELLYTCVLGVEEDDLHVALDGFRGCGRRYRASLSVCSEDAGYDTPEDRGSREEWELNCQSRSEDKSRFGVDDPKAADGLVKLTLPYKVLKALDPEVYRNVEFDVWHDGRKELQKTDYMVFAGRQYFLGDKCQVRLDPKGKYYNAFIQEVGTHPSAVTVFIEELGEKHLVSLTNLKPVNPVPAWNITPSRKGSSYSHAEQYPGELGAKNLASCRMLEGCLNNAELRGRRRFLKKARGKEVLMTVSYGRPQPGLPPRLQPCPGNLAPMRAPGVHGHAPPPAGLAFDHYRPHPAPRPPRGYGPPRNSTRFLNRHHLIGPEMAYYPKRCYQAFDNYSFKSRRSRRQMHSVNKECQFSFVPEPGEEAPDMEGTITFYEMEEADENAFSPGQAVASAIGPGAAPYWVPRGPSPIPSGKQPVTSSEEDPDERSTTGDHGSEYSEEFIFSASDAGFQSPSVYAATEASANLWIPAFYRLFKREVLVLDHHKRALLPTVTPNRHVVLLLHAVRVDGPEGQMVLKLFSVLSAPLSLLQVVVKSAVISSSQPVSSAPAAIFTSSPSSSTGSSQSPPNTLQPSPMSPGQPPPLHPLGRPVLSMQFPPSSPWFVNEMGEPVAVAPPPPYSYDPNGNDLPRDCKILQYFFNLGVQTYQQSYWHSMVHMQQVSQAPVGEAQFQSYQPAAAAPSPDHTVPQVYPEPARSCPHPQGEMPSNGTTLAMEPPTAPAPGTIFYPLVQEQCSQPPLHPAYEPYVPVLSTTYHYLTPWNPGPLPHTRLHTHASYCPSSHPHVNYITTPTHPTHYVPPTM</sequence>
<dbReference type="Proteomes" id="UP001239994">
    <property type="component" value="Unassembled WGS sequence"/>
</dbReference>
<dbReference type="SUPFAM" id="SSF54001">
    <property type="entry name" value="Cysteine proteinases"/>
    <property type="match status" value="1"/>
</dbReference>
<feature type="compositionally biased region" description="Low complexity" evidence="6">
    <location>
        <begin position="711"/>
        <end position="736"/>
    </location>
</feature>
<evidence type="ECO:0000259" key="7">
    <source>
        <dbReference type="PROSITE" id="PS50304"/>
    </source>
</evidence>
<keyword evidence="10" id="KW-1185">Reference proteome</keyword>
<comment type="catalytic activity">
    <reaction evidence="1">
        <text>Thiol-dependent hydrolysis of ester, thioester, amide, peptide and isopeptide bonds formed by the C-terminal Gly of ubiquitin (a 76-residue protein attached to proteins as an intracellular targeting signal).</text>
        <dbReference type="EC" id="3.4.19.12"/>
    </reaction>
</comment>
<dbReference type="GO" id="GO:0006508">
    <property type="term" value="P:proteolysis"/>
    <property type="evidence" value="ECO:0007669"/>
    <property type="project" value="UniProtKB-KW"/>
</dbReference>
<evidence type="ECO:0000313" key="9">
    <source>
        <dbReference type="EMBL" id="KAK1787984.1"/>
    </source>
</evidence>
<comment type="caution">
    <text evidence="9">The sequence shown here is derived from an EMBL/GenBank/DDBJ whole genome shotgun (WGS) entry which is preliminary data.</text>
</comment>
<feature type="region of interest" description="Disordered" evidence="6">
    <location>
        <begin position="711"/>
        <end position="753"/>
    </location>
</feature>
<dbReference type="EMBL" id="JAROKS010000023">
    <property type="protein sequence ID" value="KAK1787984.1"/>
    <property type="molecule type" value="Genomic_DNA"/>
</dbReference>
<dbReference type="AlphaFoldDB" id="A0AAD9DPI6"/>
<evidence type="ECO:0000256" key="3">
    <source>
        <dbReference type="ARBA" id="ARBA00022670"/>
    </source>
</evidence>
<evidence type="ECO:0000256" key="5">
    <source>
        <dbReference type="ARBA" id="ARBA00022807"/>
    </source>
</evidence>
<organism evidence="9 10">
    <name type="scientific">Electrophorus voltai</name>
    <dbReference type="NCBI Taxonomy" id="2609070"/>
    <lineage>
        <taxon>Eukaryota</taxon>
        <taxon>Metazoa</taxon>
        <taxon>Chordata</taxon>
        <taxon>Craniata</taxon>
        <taxon>Vertebrata</taxon>
        <taxon>Euteleostomi</taxon>
        <taxon>Actinopterygii</taxon>
        <taxon>Neopterygii</taxon>
        <taxon>Teleostei</taxon>
        <taxon>Ostariophysi</taxon>
        <taxon>Gymnotiformes</taxon>
        <taxon>Gymnotoidei</taxon>
        <taxon>Gymnotidae</taxon>
        <taxon>Electrophorus</taxon>
    </lineage>
</organism>
<dbReference type="Pfam" id="PF02338">
    <property type="entry name" value="OTU"/>
    <property type="match status" value="1"/>
</dbReference>
<feature type="domain" description="OTU" evidence="8">
    <location>
        <begin position="21"/>
        <end position="151"/>
    </location>
</feature>
<dbReference type="SUPFAM" id="SSF63748">
    <property type="entry name" value="Tudor/PWWP/MBT"/>
    <property type="match status" value="1"/>
</dbReference>
<dbReference type="PROSITE" id="PS50304">
    <property type="entry name" value="TUDOR"/>
    <property type="match status" value="1"/>
</dbReference>
<evidence type="ECO:0000256" key="1">
    <source>
        <dbReference type="ARBA" id="ARBA00000707"/>
    </source>
</evidence>
<evidence type="ECO:0000256" key="6">
    <source>
        <dbReference type="SAM" id="MobiDB-lite"/>
    </source>
</evidence>
<dbReference type="Gene3D" id="3.90.70.80">
    <property type="match status" value="1"/>
</dbReference>
<dbReference type="GO" id="GO:0004843">
    <property type="term" value="F:cysteine-type deubiquitinase activity"/>
    <property type="evidence" value="ECO:0007669"/>
    <property type="project" value="UniProtKB-EC"/>
</dbReference>
<evidence type="ECO:0000256" key="4">
    <source>
        <dbReference type="ARBA" id="ARBA00022786"/>
    </source>
</evidence>
<dbReference type="InterPro" id="IPR003323">
    <property type="entry name" value="OTU_dom"/>
</dbReference>
<feature type="compositionally biased region" description="Pro residues" evidence="6">
    <location>
        <begin position="737"/>
        <end position="747"/>
    </location>
</feature>
<proteinExistence type="predicted"/>
<name>A0AAD9DPI6_9TELE</name>
<feature type="domain" description="Tudor" evidence="7">
    <location>
        <begin position="289"/>
        <end position="349"/>
    </location>
</feature>
<protein>
    <recommendedName>
        <fullName evidence="2">ubiquitinyl hydrolase 1</fullName>
        <ecNumber evidence="2">3.4.19.12</ecNumber>
    </recommendedName>
</protein>
<evidence type="ECO:0000256" key="2">
    <source>
        <dbReference type="ARBA" id="ARBA00012759"/>
    </source>
</evidence>
<evidence type="ECO:0000313" key="10">
    <source>
        <dbReference type="Proteomes" id="UP001239994"/>
    </source>
</evidence>
<evidence type="ECO:0000259" key="8">
    <source>
        <dbReference type="PROSITE" id="PS50802"/>
    </source>
</evidence>
<keyword evidence="4" id="KW-0833">Ubl conjugation pathway</keyword>
<dbReference type="InterPro" id="IPR002999">
    <property type="entry name" value="Tudor"/>
</dbReference>
<keyword evidence="5" id="KW-0788">Thiol protease</keyword>
<dbReference type="PANTHER" id="PTHR12419:SF58">
    <property type="entry name" value="UBIQUITINYL HYDROLASE 1"/>
    <property type="match status" value="1"/>
</dbReference>
<gene>
    <name evidence="9" type="ORF">P4O66_016462</name>
</gene>
<dbReference type="PROSITE" id="PS50802">
    <property type="entry name" value="OTU"/>
    <property type="match status" value="1"/>
</dbReference>
<dbReference type="GO" id="GO:0061578">
    <property type="term" value="F:K63-linked deubiquitinase activity"/>
    <property type="evidence" value="ECO:0007669"/>
    <property type="project" value="TreeGrafter"/>
</dbReference>
<dbReference type="InterPro" id="IPR038765">
    <property type="entry name" value="Papain-like_cys_pep_sf"/>
</dbReference>
<reference evidence="9" key="1">
    <citation type="submission" date="2023-03" db="EMBL/GenBank/DDBJ databases">
        <title>Electrophorus voltai genome.</title>
        <authorList>
            <person name="Bian C."/>
        </authorList>
    </citation>
    <scope>NUCLEOTIDE SEQUENCE</scope>
    <source>
        <strain evidence="9">CB-2022</strain>
        <tissue evidence="9">Muscle</tissue>
    </source>
</reference>
<dbReference type="EC" id="3.4.19.12" evidence="2"/>
<keyword evidence="5" id="KW-0378">Hydrolase</keyword>
<dbReference type="PANTHER" id="PTHR12419">
    <property type="entry name" value="OTU DOMAIN CONTAINING PROTEIN"/>
    <property type="match status" value="1"/>
</dbReference>
<keyword evidence="3" id="KW-0645">Protease</keyword>
<dbReference type="GO" id="GO:0016579">
    <property type="term" value="P:protein deubiquitination"/>
    <property type="evidence" value="ECO:0007669"/>
    <property type="project" value="TreeGrafter"/>
</dbReference>
<dbReference type="InterPro" id="IPR050704">
    <property type="entry name" value="Peptidase_C85-like"/>
</dbReference>
<feature type="region of interest" description="Disordered" evidence="6">
    <location>
        <begin position="565"/>
        <end position="597"/>
    </location>
</feature>
<accession>A0AAD9DPI6</accession>